<accession>A0A6J5LR09</accession>
<evidence type="ECO:0000313" key="1">
    <source>
        <dbReference type="EMBL" id="CAB4136651.1"/>
    </source>
</evidence>
<organism evidence="1">
    <name type="scientific">uncultured Caudovirales phage</name>
    <dbReference type="NCBI Taxonomy" id="2100421"/>
    <lineage>
        <taxon>Viruses</taxon>
        <taxon>Duplodnaviria</taxon>
        <taxon>Heunggongvirae</taxon>
        <taxon>Uroviricota</taxon>
        <taxon>Caudoviricetes</taxon>
        <taxon>Peduoviridae</taxon>
        <taxon>Maltschvirus</taxon>
        <taxon>Maltschvirus maltsch</taxon>
    </lineage>
</organism>
<proteinExistence type="predicted"/>
<name>A0A6J5LR09_9CAUD</name>
<protein>
    <submittedName>
        <fullName evidence="1">Uncharacterized protein</fullName>
    </submittedName>
</protein>
<reference evidence="1" key="1">
    <citation type="submission" date="2020-04" db="EMBL/GenBank/DDBJ databases">
        <authorList>
            <person name="Chiriac C."/>
            <person name="Salcher M."/>
            <person name="Ghai R."/>
            <person name="Kavagutti S V."/>
        </authorList>
    </citation>
    <scope>NUCLEOTIDE SEQUENCE</scope>
</reference>
<sequence>MTRRRFVQMREPPYELIEVTEDYQPAVRTDSGALWGDRSYDGMRAPDGTDISTRTKHRDYMKAAGVTTMDDFKDSWAKAKESRERYYTEGGSFKRADIERAIHQLQNR</sequence>
<dbReference type="EMBL" id="LR796318">
    <property type="protein sequence ID" value="CAB4136651.1"/>
    <property type="molecule type" value="Genomic_DNA"/>
</dbReference>
<gene>
    <name evidence="1" type="ORF">UFOVP312_36</name>
</gene>